<protein>
    <recommendedName>
        <fullName evidence="4">Type-4 uracil-DNA glycosylase</fullName>
        <ecNumber evidence="3">3.2.2.27</ecNumber>
    </recommendedName>
</protein>
<dbReference type="SMART" id="SM00986">
    <property type="entry name" value="UDG"/>
    <property type="match status" value="1"/>
</dbReference>
<proteinExistence type="inferred from homology"/>
<evidence type="ECO:0000256" key="12">
    <source>
        <dbReference type="SAM" id="MobiDB-lite"/>
    </source>
</evidence>
<dbReference type="InterPro" id="IPR051536">
    <property type="entry name" value="UDG_Type-4/5"/>
</dbReference>
<feature type="region of interest" description="Disordered" evidence="12">
    <location>
        <begin position="78"/>
        <end position="171"/>
    </location>
</feature>
<dbReference type="GO" id="GO:0004844">
    <property type="term" value="F:uracil DNA N-glycosylase activity"/>
    <property type="evidence" value="ECO:0007669"/>
    <property type="project" value="UniProtKB-EC"/>
</dbReference>
<keyword evidence="7" id="KW-0227">DNA damage</keyword>
<dbReference type="PANTHER" id="PTHR33693:SF1">
    <property type="entry name" value="TYPE-4 URACIL-DNA GLYCOSYLASE"/>
    <property type="match status" value="1"/>
</dbReference>
<evidence type="ECO:0000256" key="10">
    <source>
        <dbReference type="ARBA" id="ARBA00023014"/>
    </source>
</evidence>
<organism evidence="14 15">
    <name type="scientific">Cohaesibacter gelatinilyticus</name>
    <dbReference type="NCBI Taxonomy" id="372072"/>
    <lineage>
        <taxon>Bacteria</taxon>
        <taxon>Pseudomonadati</taxon>
        <taxon>Pseudomonadota</taxon>
        <taxon>Alphaproteobacteria</taxon>
        <taxon>Hyphomicrobiales</taxon>
        <taxon>Cohaesibacteraceae</taxon>
    </lineage>
</organism>
<name>A0A285N9N8_9HYPH</name>
<evidence type="ECO:0000256" key="7">
    <source>
        <dbReference type="ARBA" id="ARBA00022763"/>
    </source>
</evidence>
<dbReference type="NCBIfam" id="TIGR00758">
    <property type="entry name" value="UDG_fam4"/>
    <property type="match status" value="1"/>
</dbReference>
<dbReference type="GO" id="GO:0006281">
    <property type="term" value="P:DNA repair"/>
    <property type="evidence" value="ECO:0007669"/>
    <property type="project" value="UniProtKB-KW"/>
</dbReference>
<dbReference type="AlphaFoldDB" id="A0A285N9N8"/>
<sequence length="381" mass="41528">MVRSLFNHIMRRTTSLFDHCSSPAIKNALAQRDIGIHVPNSPNMVTSAHDLAELIRWYDALGADCPLDEDPQNRFKETERQIAARQQAKAHIQASPNAAPNIGCGNSAHSPHNFSAGASLAPHPSQTDPQGVNATTSTFTSKSMNNQFPNSDRSAEARAPNGSGDTHLGAPALAGMGRQVEEAKGRAQQAQNLDQLRQALSEFEGCSLKFSAKSLVFGDGNPNASLMCIGEAPGREEDIQGLPFVGRAGQLLDKMLAAIGRDRSSCYITNILPWRPPGNRKPSLNESEMMRPFIHRHIELVNPDILIFLGGTAAQQLLVSKDGIMRLRGRWKSYTIADPSGQNRQIPAMATLHPAFLLRTPAQKRAAWHDLLEVSSKLRNS</sequence>
<dbReference type="Proteomes" id="UP000219439">
    <property type="component" value="Unassembled WGS sequence"/>
</dbReference>
<comment type="similarity">
    <text evidence="2">Belongs to the uracil-DNA glycosylase (UDG) superfamily. Type 4 (UDGa) family.</text>
</comment>
<evidence type="ECO:0000256" key="11">
    <source>
        <dbReference type="ARBA" id="ARBA00023204"/>
    </source>
</evidence>
<dbReference type="GO" id="GO:0051539">
    <property type="term" value="F:4 iron, 4 sulfur cluster binding"/>
    <property type="evidence" value="ECO:0007669"/>
    <property type="project" value="UniProtKB-KW"/>
</dbReference>
<dbReference type="CDD" id="cd10030">
    <property type="entry name" value="UDG-F4_TTUDGA_SPO1dp_like"/>
    <property type="match status" value="1"/>
</dbReference>
<comment type="catalytic activity">
    <reaction evidence="1">
        <text>Hydrolyzes single-stranded DNA or mismatched double-stranded DNA and polynucleotides, releasing free uracil.</text>
        <dbReference type="EC" id="3.2.2.27"/>
    </reaction>
</comment>
<feature type="domain" description="Uracil-DNA glycosylase-like" evidence="13">
    <location>
        <begin position="217"/>
        <end position="372"/>
    </location>
</feature>
<dbReference type="PANTHER" id="PTHR33693">
    <property type="entry name" value="TYPE-5 URACIL-DNA GLYCOSYLASE"/>
    <property type="match status" value="1"/>
</dbReference>
<evidence type="ECO:0000259" key="13">
    <source>
        <dbReference type="SMART" id="SM00986"/>
    </source>
</evidence>
<keyword evidence="11" id="KW-0234">DNA repair</keyword>
<evidence type="ECO:0000256" key="8">
    <source>
        <dbReference type="ARBA" id="ARBA00022801"/>
    </source>
</evidence>
<gene>
    <name evidence="14" type="ORF">SAMN06265368_0264</name>
</gene>
<evidence type="ECO:0000256" key="9">
    <source>
        <dbReference type="ARBA" id="ARBA00023004"/>
    </source>
</evidence>
<dbReference type="Gene3D" id="3.40.470.10">
    <property type="entry name" value="Uracil-DNA glycosylase-like domain"/>
    <property type="match status" value="1"/>
</dbReference>
<dbReference type="SUPFAM" id="SSF52141">
    <property type="entry name" value="Uracil-DNA glycosylase-like"/>
    <property type="match status" value="1"/>
</dbReference>
<dbReference type="SMART" id="SM00987">
    <property type="entry name" value="UreE_C"/>
    <property type="match status" value="1"/>
</dbReference>
<dbReference type="GO" id="GO:0046872">
    <property type="term" value="F:metal ion binding"/>
    <property type="evidence" value="ECO:0007669"/>
    <property type="project" value="UniProtKB-KW"/>
</dbReference>
<evidence type="ECO:0000256" key="1">
    <source>
        <dbReference type="ARBA" id="ARBA00001400"/>
    </source>
</evidence>
<keyword evidence="9" id="KW-0408">Iron</keyword>
<dbReference type="EMBL" id="OBEL01000001">
    <property type="protein sequence ID" value="SNZ06008.1"/>
    <property type="molecule type" value="Genomic_DNA"/>
</dbReference>
<keyword evidence="10" id="KW-0411">Iron-sulfur</keyword>
<feature type="compositionally biased region" description="Polar residues" evidence="12">
    <location>
        <begin position="124"/>
        <end position="152"/>
    </location>
</feature>
<evidence type="ECO:0000313" key="15">
    <source>
        <dbReference type="Proteomes" id="UP000219439"/>
    </source>
</evidence>
<evidence type="ECO:0000256" key="2">
    <source>
        <dbReference type="ARBA" id="ARBA00006521"/>
    </source>
</evidence>
<accession>A0A285N9N8</accession>
<keyword evidence="8" id="KW-0378">Hydrolase</keyword>
<dbReference type="InterPro" id="IPR036895">
    <property type="entry name" value="Uracil-DNA_glycosylase-like_sf"/>
</dbReference>
<dbReference type="Pfam" id="PF03167">
    <property type="entry name" value="UDG"/>
    <property type="match status" value="1"/>
</dbReference>
<dbReference type="InterPro" id="IPR005122">
    <property type="entry name" value="Uracil-DNA_glycosylase-like"/>
</dbReference>
<evidence type="ECO:0000256" key="4">
    <source>
        <dbReference type="ARBA" id="ARBA00019403"/>
    </source>
</evidence>
<evidence type="ECO:0000313" key="14">
    <source>
        <dbReference type="EMBL" id="SNZ06008.1"/>
    </source>
</evidence>
<keyword evidence="5" id="KW-0004">4Fe-4S</keyword>
<evidence type="ECO:0000256" key="3">
    <source>
        <dbReference type="ARBA" id="ARBA00012030"/>
    </source>
</evidence>
<evidence type="ECO:0000256" key="5">
    <source>
        <dbReference type="ARBA" id="ARBA00022485"/>
    </source>
</evidence>
<keyword evidence="15" id="KW-1185">Reference proteome</keyword>
<evidence type="ECO:0000256" key="6">
    <source>
        <dbReference type="ARBA" id="ARBA00022723"/>
    </source>
</evidence>
<dbReference type="InterPro" id="IPR005273">
    <property type="entry name" value="Ura-DNA_glyco_family4"/>
</dbReference>
<keyword evidence="6" id="KW-0479">Metal-binding</keyword>
<dbReference type="EC" id="3.2.2.27" evidence="3"/>
<reference evidence="14 15" key="1">
    <citation type="submission" date="2017-09" db="EMBL/GenBank/DDBJ databases">
        <authorList>
            <person name="Ehlers B."/>
            <person name="Leendertz F.H."/>
        </authorList>
    </citation>
    <scope>NUCLEOTIDE SEQUENCE [LARGE SCALE GENOMIC DNA]</scope>
    <source>
        <strain evidence="14 15">DSM 18289</strain>
    </source>
</reference>